<evidence type="ECO:0000256" key="1">
    <source>
        <dbReference type="ARBA" id="ARBA00022723"/>
    </source>
</evidence>
<evidence type="ECO:0000313" key="7">
    <source>
        <dbReference type="EMBL" id="ETO22258.1"/>
    </source>
</evidence>
<dbReference type="OrthoDB" id="8062037at2759"/>
<evidence type="ECO:0000313" key="8">
    <source>
        <dbReference type="Proteomes" id="UP000023152"/>
    </source>
</evidence>
<evidence type="ECO:0000256" key="2">
    <source>
        <dbReference type="ARBA" id="ARBA00022771"/>
    </source>
</evidence>
<dbReference type="AlphaFoldDB" id="X6N8M1"/>
<accession>X6N8M1</accession>
<feature type="compositionally biased region" description="Polar residues" evidence="5">
    <location>
        <begin position="1"/>
        <end position="16"/>
    </location>
</feature>
<proteinExistence type="predicted"/>
<dbReference type="SUPFAM" id="SSF57850">
    <property type="entry name" value="RING/U-box"/>
    <property type="match status" value="1"/>
</dbReference>
<dbReference type="GO" id="GO:0005634">
    <property type="term" value="C:nucleus"/>
    <property type="evidence" value="ECO:0007669"/>
    <property type="project" value="TreeGrafter"/>
</dbReference>
<feature type="region of interest" description="Disordered" evidence="5">
    <location>
        <begin position="1"/>
        <end position="64"/>
    </location>
</feature>
<evidence type="ECO:0000256" key="4">
    <source>
        <dbReference type="PROSITE-ProRule" id="PRU00175"/>
    </source>
</evidence>
<keyword evidence="2 4" id="KW-0863">Zinc-finger</keyword>
<keyword evidence="8" id="KW-1185">Reference proteome</keyword>
<feature type="compositionally biased region" description="Basic and acidic residues" evidence="5">
    <location>
        <begin position="23"/>
        <end position="37"/>
    </location>
</feature>
<dbReference type="PANTHER" id="PTHR45931">
    <property type="entry name" value="SI:CH211-59O9.10"/>
    <property type="match status" value="1"/>
</dbReference>
<dbReference type="Gene3D" id="3.30.40.10">
    <property type="entry name" value="Zinc/RING finger domain, C3HC4 (zinc finger)"/>
    <property type="match status" value="1"/>
</dbReference>
<evidence type="ECO:0000256" key="5">
    <source>
        <dbReference type="SAM" id="MobiDB-lite"/>
    </source>
</evidence>
<dbReference type="GO" id="GO:0008270">
    <property type="term" value="F:zinc ion binding"/>
    <property type="evidence" value="ECO:0007669"/>
    <property type="project" value="UniProtKB-KW"/>
</dbReference>
<dbReference type="InterPro" id="IPR051834">
    <property type="entry name" value="RING_finger_E3_ligase"/>
</dbReference>
<dbReference type="PANTHER" id="PTHR45931:SF3">
    <property type="entry name" value="RING ZINC FINGER-CONTAINING PROTEIN"/>
    <property type="match status" value="1"/>
</dbReference>
<protein>
    <recommendedName>
        <fullName evidence="6">RING-type domain-containing protein</fullName>
    </recommendedName>
</protein>
<dbReference type="Proteomes" id="UP000023152">
    <property type="component" value="Unassembled WGS sequence"/>
</dbReference>
<feature type="domain" description="RING-type" evidence="6">
    <location>
        <begin position="130"/>
        <end position="171"/>
    </location>
</feature>
<dbReference type="InterPro" id="IPR001841">
    <property type="entry name" value="Znf_RING"/>
</dbReference>
<dbReference type="OMA" id="EHEREFT"/>
<dbReference type="PROSITE" id="PS50089">
    <property type="entry name" value="ZF_RING_2"/>
    <property type="match status" value="1"/>
</dbReference>
<keyword evidence="3" id="KW-0862">Zinc</keyword>
<dbReference type="EMBL" id="ASPP01010886">
    <property type="protein sequence ID" value="ETO22258.1"/>
    <property type="molecule type" value="Genomic_DNA"/>
</dbReference>
<sequence>MLQTWYSPGMTNMQAKTTTRTGRTQDDRIEEKASEYKNDEEEGDSSTEDANSEHENQETNKQTKKEFDIMSVPANLRHYFLDFDTLTDEQKEKLFPNTPQGASKDDIEKLPLNTFKAETHRPKTKILEKCLICLEKFANGEQVRRLPCFHFFHKKEIDTWLSQNHVCPVCRLPIDQF</sequence>
<keyword evidence="1" id="KW-0479">Metal-binding</keyword>
<dbReference type="SMART" id="SM00184">
    <property type="entry name" value="RING"/>
    <property type="match status" value="1"/>
</dbReference>
<feature type="compositionally biased region" description="Basic and acidic residues" evidence="5">
    <location>
        <begin position="51"/>
        <end position="64"/>
    </location>
</feature>
<evidence type="ECO:0000259" key="6">
    <source>
        <dbReference type="PROSITE" id="PS50089"/>
    </source>
</evidence>
<organism evidence="7 8">
    <name type="scientific">Reticulomyxa filosa</name>
    <dbReference type="NCBI Taxonomy" id="46433"/>
    <lineage>
        <taxon>Eukaryota</taxon>
        <taxon>Sar</taxon>
        <taxon>Rhizaria</taxon>
        <taxon>Retaria</taxon>
        <taxon>Foraminifera</taxon>
        <taxon>Monothalamids</taxon>
        <taxon>Reticulomyxidae</taxon>
        <taxon>Reticulomyxa</taxon>
    </lineage>
</organism>
<feature type="compositionally biased region" description="Acidic residues" evidence="5">
    <location>
        <begin position="38"/>
        <end position="47"/>
    </location>
</feature>
<dbReference type="Pfam" id="PF13639">
    <property type="entry name" value="zf-RING_2"/>
    <property type="match status" value="1"/>
</dbReference>
<evidence type="ECO:0000256" key="3">
    <source>
        <dbReference type="ARBA" id="ARBA00022833"/>
    </source>
</evidence>
<comment type="caution">
    <text evidence="7">The sequence shown here is derived from an EMBL/GenBank/DDBJ whole genome shotgun (WGS) entry which is preliminary data.</text>
</comment>
<dbReference type="InterPro" id="IPR013083">
    <property type="entry name" value="Znf_RING/FYVE/PHD"/>
</dbReference>
<dbReference type="GO" id="GO:0061630">
    <property type="term" value="F:ubiquitin protein ligase activity"/>
    <property type="evidence" value="ECO:0007669"/>
    <property type="project" value="TreeGrafter"/>
</dbReference>
<name>X6N8M1_RETFI</name>
<dbReference type="GO" id="GO:0006511">
    <property type="term" value="P:ubiquitin-dependent protein catabolic process"/>
    <property type="evidence" value="ECO:0007669"/>
    <property type="project" value="TreeGrafter"/>
</dbReference>
<reference evidence="7 8" key="1">
    <citation type="journal article" date="2013" name="Curr. Biol.">
        <title>The Genome of the Foraminiferan Reticulomyxa filosa.</title>
        <authorList>
            <person name="Glockner G."/>
            <person name="Hulsmann N."/>
            <person name="Schleicher M."/>
            <person name="Noegel A.A."/>
            <person name="Eichinger L."/>
            <person name="Gallinger C."/>
            <person name="Pawlowski J."/>
            <person name="Sierra R."/>
            <person name="Euteneuer U."/>
            <person name="Pillet L."/>
            <person name="Moustafa A."/>
            <person name="Platzer M."/>
            <person name="Groth M."/>
            <person name="Szafranski K."/>
            <person name="Schliwa M."/>
        </authorList>
    </citation>
    <scope>NUCLEOTIDE SEQUENCE [LARGE SCALE GENOMIC DNA]</scope>
</reference>
<gene>
    <name evidence="7" type="ORF">RFI_14946</name>
</gene>